<reference evidence="3 4" key="1">
    <citation type="submission" date="2022-10" db="EMBL/GenBank/DDBJ databases">
        <title>Luteolibacter flavescens strain MCCC 1K03193, whole genome shotgun sequencing project.</title>
        <authorList>
            <person name="Zhao G."/>
            <person name="Shen L."/>
        </authorList>
    </citation>
    <scope>NUCLEOTIDE SEQUENCE [LARGE SCALE GENOMIC DNA]</scope>
    <source>
        <strain evidence="3 4">MCCC 1K03193</strain>
    </source>
</reference>
<accession>A0ABT3FUQ3</accession>
<keyword evidence="2" id="KW-0808">Transferase</keyword>
<dbReference type="Gene3D" id="2.160.10.10">
    <property type="entry name" value="Hexapeptide repeat proteins"/>
    <property type="match status" value="1"/>
</dbReference>
<proteinExistence type="inferred from homology"/>
<organism evidence="3 4">
    <name type="scientific">Luteolibacter flavescens</name>
    <dbReference type="NCBI Taxonomy" id="1859460"/>
    <lineage>
        <taxon>Bacteria</taxon>
        <taxon>Pseudomonadati</taxon>
        <taxon>Verrucomicrobiota</taxon>
        <taxon>Verrucomicrobiia</taxon>
        <taxon>Verrucomicrobiales</taxon>
        <taxon>Verrucomicrobiaceae</taxon>
        <taxon>Luteolibacter</taxon>
    </lineage>
</organism>
<dbReference type="CDD" id="cd05825">
    <property type="entry name" value="LbH_wcaF_like"/>
    <property type="match status" value="1"/>
</dbReference>
<dbReference type="InterPro" id="IPR051159">
    <property type="entry name" value="Hexapeptide_acetyltransf"/>
</dbReference>
<name>A0ABT3FUQ3_9BACT</name>
<evidence type="ECO:0000313" key="4">
    <source>
        <dbReference type="Proteomes" id="UP001207930"/>
    </source>
</evidence>
<comment type="similarity">
    <text evidence="1">Belongs to the transferase hexapeptide repeat family.</text>
</comment>
<dbReference type="SUPFAM" id="SSF51161">
    <property type="entry name" value="Trimeric LpxA-like enzymes"/>
    <property type="match status" value="1"/>
</dbReference>
<evidence type="ECO:0000256" key="1">
    <source>
        <dbReference type="ARBA" id="ARBA00007274"/>
    </source>
</evidence>
<protein>
    <submittedName>
        <fullName evidence="3">Colanic acid biosynthesis acetyltransferase</fullName>
    </submittedName>
</protein>
<comment type="caution">
    <text evidence="3">The sequence shown here is derived from an EMBL/GenBank/DDBJ whole genome shotgun (WGS) entry which is preliminary data.</text>
</comment>
<dbReference type="PANTHER" id="PTHR23416:SF23">
    <property type="entry name" value="ACETYLTRANSFERASE C18B11.09C-RELATED"/>
    <property type="match status" value="1"/>
</dbReference>
<evidence type="ECO:0000256" key="2">
    <source>
        <dbReference type="ARBA" id="ARBA00022679"/>
    </source>
</evidence>
<dbReference type="EMBL" id="JAPDDS010000016">
    <property type="protein sequence ID" value="MCW1887323.1"/>
    <property type="molecule type" value="Genomic_DNA"/>
</dbReference>
<sequence>MNLDIAANRAARKWSRKELLGRVLWAVCQPLFRFSPRLLWGWRCMMLRVFRAKIGKGVQIHPSARVSIPWQLEIGDWSSVGFDALLYNLGPMKIGSKVTISQRAHLCGGSHDFRDPAMPLIKSPIEIGDQCWICADAFVGPGKIIGERAVVGARAVVMKDVAAGAIVAGNPACQVGTR</sequence>
<dbReference type="RefSeq" id="WP_264503279.1">
    <property type="nucleotide sequence ID" value="NZ_JAPDDS010000016.1"/>
</dbReference>
<keyword evidence="4" id="KW-1185">Reference proteome</keyword>
<gene>
    <name evidence="3" type="ORF">OKA04_21475</name>
</gene>
<dbReference type="InterPro" id="IPR011004">
    <property type="entry name" value="Trimer_LpxA-like_sf"/>
</dbReference>
<dbReference type="Proteomes" id="UP001207930">
    <property type="component" value="Unassembled WGS sequence"/>
</dbReference>
<evidence type="ECO:0000313" key="3">
    <source>
        <dbReference type="EMBL" id="MCW1887323.1"/>
    </source>
</evidence>
<dbReference type="PANTHER" id="PTHR23416">
    <property type="entry name" value="SIALIC ACID SYNTHASE-RELATED"/>
    <property type="match status" value="1"/>
</dbReference>